<dbReference type="Proteomes" id="UP000829685">
    <property type="component" value="Unassembled WGS sequence"/>
</dbReference>
<dbReference type="AlphaFoldDB" id="A0A9P9W983"/>
<gene>
    <name evidence="1" type="ORF">JX265_013177</name>
</gene>
<organism evidence="1 2">
    <name type="scientific">Neoarthrinium moseri</name>
    <dbReference type="NCBI Taxonomy" id="1658444"/>
    <lineage>
        <taxon>Eukaryota</taxon>
        <taxon>Fungi</taxon>
        <taxon>Dikarya</taxon>
        <taxon>Ascomycota</taxon>
        <taxon>Pezizomycotina</taxon>
        <taxon>Sordariomycetes</taxon>
        <taxon>Xylariomycetidae</taxon>
        <taxon>Amphisphaeriales</taxon>
        <taxon>Apiosporaceae</taxon>
        <taxon>Neoarthrinium</taxon>
    </lineage>
</organism>
<proteinExistence type="predicted"/>
<evidence type="ECO:0000313" key="1">
    <source>
        <dbReference type="EMBL" id="KAI1851820.1"/>
    </source>
</evidence>
<name>A0A9P9W983_9PEZI</name>
<dbReference type="EMBL" id="JAFIMR010000064">
    <property type="protein sequence ID" value="KAI1851820.1"/>
    <property type="molecule type" value="Genomic_DNA"/>
</dbReference>
<keyword evidence="2" id="KW-1185">Reference proteome</keyword>
<comment type="caution">
    <text evidence="1">The sequence shown here is derived from an EMBL/GenBank/DDBJ whole genome shotgun (WGS) entry which is preliminary data.</text>
</comment>
<protein>
    <recommendedName>
        <fullName evidence="3">F-box domain-containing protein</fullName>
    </recommendedName>
</protein>
<evidence type="ECO:0000313" key="2">
    <source>
        <dbReference type="Proteomes" id="UP000829685"/>
    </source>
</evidence>
<evidence type="ECO:0008006" key="3">
    <source>
        <dbReference type="Google" id="ProtNLM"/>
    </source>
</evidence>
<accession>A0A9P9W983</accession>
<dbReference type="InterPro" id="IPR036047">
    <property type="entry name" value="F-box-like_dom_sf"/>
</dbReference>
<reference evidence="1" key="1">
    <citation type="submission" date="2021-03" db="EMBL/GenBank/DDBJ databases">
        <title>Revisited historic fungal species revealed as producer of novel bioactive compounds through whole genome sequencing and comparative genomics.</title>
        <authorList>
            <person name="Vignolle G.A."/>
            <person name="Hochenegger N."/>
            <person name="Mach R.L."/>
            <person name="Mach-Aigner A.R."/>
            <person name="Javad Rahimi M."/>
            <person name="Salim K.A."/>
            <person name="Chan C.M."/>
            <person name="Lim L.B.L."/>
            <person name="Cai F."/>
            <person name="Druzhinina I.S."/>
            <person name="U'Ren J.M."/>
            <person name="Derntl C."/>
        </authorList>
    </citation>
    <scope>NUCLEOTIDE SEQUENCE</scope>
    <source>
        <strain evidence="1">TUCIM 5799</strain>
    </source>
</reference>
<dbReference type="SUPFAM" id="SSF81383">
    <property type="entry name" value="F-box domain"/>
    <property type="match status" value="1"/>
</dbReference>
<sequence>MIPNPSNARAVVGSTVPLADNVGSWGLPEVFQQLSFINRAEEMVAKRLLREYVHLPNSTLEQVAREKERSFNHPGLQALRQEQTELRGRAMDLSRRGIRQMHISDLPEELLYDIFDRVADHCKLSEQQAAVIANSRLVCRQFNQIASRLLCQTLRVRLDRESVDSAVELMQNPLIASGVREVELELSYRPRELATNLHRYTSQFKETLELCALECDDYLQGWEPGVYEGPVCCKQPFEEYKKASDNYTVIDRAWGEYLSPSINLQDCDEKVVQYQRIIAQSYVAYRGKHEEQLSLLKEGSFVTDVVNLIAALPKMTRIWFTDKPKFGGPNSCFSWPWYCCGGSSGPSTYLNDREKLQEFLQGTQTWSEIESRLTPDAELMPARILVEVLIGIGACGVLPTLIQIKCFPRRTSPKIVAPESWNNLQTVSRRLEVVLFADKEWRAEGPISPGCQDFVDAYLGAILSGPRLERVVVRLPAPQPMSIISSPLGTTISTIHTSSLVQLSLSDISMTQNDLETLCRKLGDSMESVTLTDIVLSQGSWANPIEIIHHKLSKRCQDRKCYFTLWSPEGGEFGRKPRGMGRGSGHEFYKLGIPLASKCDQYVMGDERVTENPLRTTVAEM</sequence>